<evidence type="ECO:0000256" key="1">
    <source>
        <dbReference type="SAM" id="MobiDB-lite"/>
    </source>
</evidence>
<keyword evidence="2" id="KW-0812">Transmembrane</keyword>
<dbReference type="EMBL" id="BAAAZX010000028">
    <property type="protein sequence ID" value="GAA4019578.1"/>
    <property type="molecule type" value="Genomic_DNA"/>
</dbReference>
<keyword evidence="4" id="KW-1185">Reference proteome</keyword>
<sequence length="111" mass="10934">MSEVVEADAAEASLAEEGGEGAGEVGWVDRSALHRGEHVPVVTPGGACGLAFALLLLLVELQRVDAAGGKGDATFGGPRLDGQRGESACAGALEGSADCSGAGVEVEVFPA</sequence>
<evidence type="ECO:0000256" key="2">
    <source>
        <dbReference type="SAM" id="Phobius"/>
    </source>
</evidence>
<comment type="caution">
    <text evidence="3">The sequence shown here is derived from an EMBL/GenBank/DDBJ whole genome shotgun (WGS) entry which is preliminary data.</text>
</comment>
<evidence type="ECO:0000313" key="4">
    <source>
        <dbReference type="Proteomes" id="UP001500456"/>
    </source>
</evidence>
<proteinExistence type="predicted"/>
<organism evidence="3 4">
    <name type="scientific">Streptomyces plumbiresistens</name>
    <dbReference type="NCBI Taxonomy" id="511811"/>
    <lineage>
        <taxon>Bacteria</taxon>
        <taxon>Bacillati</taxon>
        <taxon>Actinomycetota</taxon>
        <taxon>Actinomycetes</taxon>
        <taxon>Kitasatosporales</taxon>
        <taxon>Streptomycetaceae</taxon>
        <taxon>Streptomyces</taxon>
    </lineage>
</organism>
<gene>
    <name evidence="3" type="ORF">GCM10022232_74720</name>
</gene>
<protein>
    <submittedName>
        <fullName evidence="3">Uncharacterized protein</fullName>
    </submittedName>
</protein>
<keyword evidence="2" id="KW-1133">Transmembrane helix</keyword>
<accession>A0ABP7T1Y3</accession>
<feature type="region of interest" description="Disordered" evidence="1">
    <location>
        <begin position="1"/>
        <end position="22"/>
    </location>
</feature>
<dbReference type="Proteomes" id="UP001500456">
    <property type="component" value="Unassembled WGS sequence"/>
</dbReference>
<name>A0ABP7T1Y3_9ACTN</name>
<evidence type="ECO:0000313" key="3">
    <source>
        <dbReference type="EMBL" id="GAA4019578.1"/>
    </source>
</evidence>
<feature type="transmembrane region" description="Helical" evidence="2">
    <location>
        <begin position="41"/>
        <end position="59"/>
    </location>
</feature>
<keyword evidence="2" id="KW-0472">Membrane</keyword>
<reference evidence="4" key="1">
    <citation type="journal article" date="2019" name="Int. J. Syst. Evol. Microbiol.">
        <title>The Global Catalogue of Microorganisms (GCM) 10K type strain sequencing project: providing services to taxonomists for standard genome sequencing and annotation.</title>
        <authorList>
            <consortium name="The Broad Institute Genomics Platform"/>
            <consortium name="The Broad Institute Genome Sequencing Center for Infectious Disease"/>
            <person name="Wu L."/>
            <person name="Ma J."/>
        </authorList>
    </citation>
    <scope>NUCLEOTIDE SEQUENCE [LARGE SCALE GENOMIC DNA]</scope>
    <source>
        <strain evidence="4">JCM 16924</strain>
    </source>
</reference>